<evidence type="ECO:0000256" key="4">
    <source>
        <dbReference type="ARBA" id="ARBA00022692"/>
    </source>
</evidence>
<dbReference type="PANTHER" id="PTHR33884:SF3">
    <property type="entry name" value="UPF0410 PROTEIN YMGE"/>
    <property type="match status" value="1"/>
</dbReference>
<comment type="caution">
    <text evidence="8">The sequence shown here is derived from an EMBL/GenBank/DDBJ whole genome shotgun (WGS) entry which is preliminary data.</text>
</comment>
<dbReference type="InterPro" id="IPR007341">
    <property type="entry name" value="Transgly_assoc"/>
</dbReference>
<dbReference type="Pfam" id="PF04226">
    <property type="entry name" value="Transgly_assoc"/>
    <property type="match status" value="1"/>
</dbReference>
<evidence type="ECO:0000256" key="7">
    <source>
        <dbReference type="SAM" id="Phobius"/>
    </source>
</evidence>
<keyword evidence="3" id="KW-1003">Cell membrane</keyword>
<organism evidence="8 9">
    <name type="scientific">Companilactobacillus paralimentarius DSM 13238 = JCM 10415</name>
    <dbReference type="NCBI Taxonomy" id="1122151"/>
    <lineage>
        <taxon>Bacteria</taxon>
        <taxon>Bacillati</taxon>
        <taxon>Bacillota</taxon>
        <taxon>Bacilli</taxon>
        <taxon>Lactobacillales</taxon>
        <taxon>Lactobacillaceae</taxon>
        <taxon>Companilactobacillus</taxon>
    </lineage>
</organism>
<evidence type="ECO:0000313" key="8">
    <source>
        <dbReference type="EMBL" id="KRL32041.1"/>
    </source>
</evidence>
<name>A0A0R1PIK0_9LACO</name>
<feature type="transmembrane region" description="Helical" evidence="7">
    <location>
        <begin position="6"/>
        <end position="26"/>
    </location>
</feature>
<reference evidence="8 9" key="1">
    <citation type="journal article" date="2015" name="Genome Announc.">
        <title>Expanding the biotechnology potential of lactobacilli through comparative genomics of 213 strains and associated genera.</title>
        <authorList>
            <person name="Sun Z."/>
            <person name="Harris H.M."/>
            <person name="McCann A."/>
            <person name="Guo C."/>
            <person name="Argimon S."/>
            <person name="Zhang W."/>
            <person name="Yang X."/>
            <person name="Jeffery I.B."/>
            <person name="Cooney J.C."/>
            <person name="Kagawa T.F."/>
            <person name="Liu W."/>
            <person name="Song Y."/>
            <person name="Salvetti E."/>
            <person name="Wrobel A."/>
            <person name="Rasinkangas P."/>
            <person name="Parkhill J."/>
            <person name="Rea M.C."/>
            <person name="O'Sullivan O."/>
            <person name="Ritari J."/>
            <person name="Douillard F.P."/>
            <person name="Paul Ross R."/>
            <person name="Yang R."/>
            <person name="Briner A.E."/>
            <person name="Felis G.E."/>
            <person name="de Vos W.M."/>
            <person name="Barrangou R."/>
            <person name="Klaenhammer T.R."/>
            <person name="Caufield P.W."/>
            <person name="Cui Y."/>
            <person name="Zhang H."/>
            <person name="O'Toole P.W."/>
        </authorList>
    </citation>
    <scope>NUCLEOTIDE SEQUENCE [LARGE SCALE GENOMIC DNA]</scope>
    <source>
        <strain evidence="8 9">DSM 13238</strain>
    </source>
</reference>
<evidence type="ECO:0000256" key="3">
    <source>
        <dbReference type="ARBA" id="ARBA00022475"/>
    </source>
</evidence>
<dbReference type="Proteomes" id="UP000051908">
    <property type="component" value="Unassembled WGS sequence"/>
</dbReference>
<proteinExistence type="inferred from homology"/>
<evidence type="ECO:0000256" key="6">
    <source>
        <dbReference type="ARBA" id="ARBA00023136"/>
    </source>
</evidence>
<sequence length="87" mass="9166">MVKVLHTIWVIIVGAVIGAIASMIINRDMPWGWVGNIIGGLVGAWLGETILGAWGPSIAGMAIVPAIVGAIVVVLLTTWLFSSMRRS</sequence>
<accession>A0A0R1PIK0</accession>
<dbReference type="EMBL" id="AZES01000021">
    <property type="protein sequence ID" value="KRL32041.1"/>
    <property type="molecule type" value="Genomic_DNA"/>
</dbReference>
<dbReference type="GO" id="GO:0005886">
    <property type="term" value="C:plasma membrane"/>
    <property type="evidence" value="ECO:0007669"/>
    <property type="project" value="UniProtKB-SubCell"/>
</dbReference>
<keyword evidence="6 7" id="KW-0472">Membrane</keyword>
<comment type="subcellular location">
    <subcellularLocation>
        <location evidence="1">Cell membrane</location>
        <topology evidence="1">Multi-pass membrane protein</topology>
    </subcellularLocation>
</comment>
<evidence type="ECO:0000313" key="9">
    <source>
        <dbReference type="Proteomes" id="UP000051908"/>
    </source>
</evidence>
<comment type="similarity">
    <text evidence="2">Belongs to the UPF0410 family.</text>
</comment>
<protein>
    <recommendedName>
        <fullName evidence="10">Integral membrane protein</fullName>
    </recommendedName>
</protein>
<evidence type="ECO:0000256" key="1">
    <source>
        <dbReference type="ARBA" id="ARBA00004651"/>
    </source>
</evidence>
<keyword evidence="5 7" id="KW-1133">Transmembrane helix</keyword>
<evidence type="ECO:0000256" key="2">
    <source>
        <dbReference type="ARBA" id="ARBA00011006"/>
    </source>
</evidence>
<dbReference type="PANTHER" id="PTHR33884">
    <property type="entry name" value="UPF0410 PROTEIN YMGE"/>
    <property type="match status" value="1"/>
</dbReference>
<gene>
    <name evidence="8" type="ORF">FD33_GL001221</name>
</gene>
<dbReference type="AlphaFoldDB" id="A0A0R1PIK0"/>
<feature type="transmembrane region" description="Helical" evidence="7">
    <location>
        <begin position="60"/>
        <end position="81"/>
    </location>
</feature>
<keyword evidence="9" id="KW-1185">Reference proteome</keyword>
<dbReference type="PATRIC" id="fig|1122151.5.peg.1267"/>
<evidence type="ECO:0000256" key="5">
    <source>
        <dbReference type="ARBA" id="ARBA00022989"/>
    </source>
</evidence>
<feature type="transmembrane region" description="Helical" evidence="7">
    <location>
        <begin position="33"/>
        <end position="54"/>
    </location>
</feature>
<keyword evidence="4 7" id="KW-0812">Transmembrane</keyword>
<evidence type="ECO:0008006" key="10">
    <source>
        <dbReference type="Google" id="ProtNLM"/>
    </source>
</evidence>